<dbReference type="EMBL" id="FNQV01000004">
    <property type="protein sequence ID" value="SEA06887.1"/>
    <property type="molecule type" value="Genomic_DNA"/>
</dbReference>
<comment type="subcellular location">
    <subcellularLocation>
        <location evidence="1">Cell membrane</location>
        <topology evidence="1">Multi-pass membrane protein</topology>
    </subcellularLocation>
</comment>
<feature type="domain" description="ABC transmembrane type-1" evidence="6">
    <location>
        <begin position="10"/>
        <end position="161"/>
    </location>
</feature>
<dbReference type="AlphaFoldDB" id="A0A1H3Y594"/>
<proteinExistence type="predicted"/>
<dbReference type="SUPFAM" id="SSF90123">
    <property type="entry name" value="ABC transporter transmembrane region"/>
    <property type="match status" value="1"/>
</dbReference>
<dbReference type="Proteomes" id="UP000199288">
    <property type="component" value="Unassembled WGS sequence"/>
</dbReference>
<evidence type="ECO:0000256" key="2">
    <source>
        <dbReference type="ARBA" id="ARBA00022692"/>
    </source>
</evidence>
<keyword evidence="8" id="KW-1185">Reference proteome</keyword>
<dbReference type="RefSeq" id="WP_222842372.1">
    <property type="nucleotide sequence ID" value="NZ_FNQV01000004.1"/>
</dbReference>
<name>A0A1H3Y594_9ACTO</name>
<sequence length="237" mass="24744">MRPRLATICLGIVLGLLGTGVGLASPLATKWVLDTLGTPGALARPVTILIALLAVGSIAYLAQAVVLGRLAENIVLDARTSLIQRFFRAHLEDIRAFKTGELVTRVTSDTVLLREAAATSVVQIVNGTVSLIGTVVLMAVLDLPLLGTTLAALAIITILGLGAWRVSSGELAVSTLVAFLLYASNIVDPVTTLADAFASLQSGLAAAARIRETEHLTLEDMSRSTPRSACTRASPRP</sequence>
<protein>
    <submittedName>
        <fullName evidence="7">ABC transporter transmembrane region</fullName>
    </submittedName>
</protein>
<dbReference type="GO" id="GO:0005886">
    <property type="term" value="C:plasma membrane"/>
    <property type="evidence" value="ECO:0007669"/>
    <property type="project" value="UniProtKB-SubCell"/>
</dbReference>
<organism evidence="7 8">
    <name type="scientific">Bowdeniella nasicola</name>
    <dbReference type="NCBI Taxonomy" id="208480"/>
    <lineage>
        <taxon>Bacteria</taxon>
        <taxon>Bacillati</taxon>
        <taxon>Actinomycetota</taxon>
        <taxon>Actinomycetes</taxon>
        <taxon>Actinomycetales</taxon>
        <taxon>Actinomycetaceae</taxon>
        <taxon>Bowdeniella</taxon>
    </lineage>
</organism>
<evidence type="ECO:0000313" key="8">
    <source>
        <dbReference type="Proteomes" id="UP000199288"/>
    </source>
</evidence>
<dbReference type="Gene3D" id="1.20.1560.10">
    <property type="entry name" value="ABC transporter type 1, transmembrane domain"/>
    <property type="match status" value="1"/>
</dbReference>
<dbReference type="InterPro" id="IPR039421">
    <property type="entry name" value="Type_1_exporter"/>
</dbReference>
<feature type="transmembrane region" description="Helical" evidence="5">
    <location>
        <begin position="171"/>
        <end position="187"/>
    </location>
</feature>
<keyword evidence="4 5" id="KW-0472">Membrane</keyword>
<evidence type="ECO:0000259" key="6">
    <source>
        <dbReference type="PROSITE" id="PS50929"/>
    </source>
</evidence>
<evidence type="ECO:0000256" key="4">
    <source>
        <dbReference type="ARBA" id="ARBA00023136"/>
    </source>
</evidence>
<gene>
    <name evidence="7" type="ORF">SAMN02910418_00866</name>
</gene>
<dbReference type="InterPro" id="IPR036640">
    <property type="entry name" value="ABC1_TM_sf"/>
</dbReference>
<dbReference type="GO" id="GO:0005524">
    <property type="term" value="F:ATP binding"/>
    <property type="evidence" value="ECO:0007669"/>
    <property type="project" value="InterPro"/>
</dbReference>
<feature type="transmembrane region" description="Helical" evidence="5">
    <location>
        <begin position="121"/>
        <end position="139"/>
    </location>
</feature>
<accession>A0A1H3Y594</accession>
<dbReference type="PANTHER" id="PTHR43394">
    <property type="entry name" value="ATP-DEPENDENT PERMEASE MDL1, MITOCHONDRIAL"/>
    <property type="match status" value="1"/>
</dbReference>
<keyword evidence="2 5" id="KW-0812">Transmembrane</keyword>
<evidence type="ECO:0000256" key="5">
    <source>
        <dbReference type="SAM" id="Phobius"/>
    </source>
</evidence>
<dbReference type="Pfam" id="PF00664">
    <property type="entry name" value="ABC_membrane"/>
    <property type="match status" value="1"/>
</dbReference>
<feature type="transmembrane region" description="Helical" evidence="5">
    <location>
        <begin position="48"/>
        <end position="71"/>
    </location>
</feature>
<dbReference type="InterPro" id="IPR011527">
    <property type="entry name" value="ABC1_TM_dom"/>
</dbReference>
<feature type="domain" description="ABC transmembrane type-1" evidence="6">
    <location>
        <begin position="162"/>
        <end position="202"/>
    </location>
</feature>
<keyword evidence="3 5" id="KW-1133">Transmembrane helix</keyword>
<evidence type="ECO:0000256" key="3">
    <source>
        <dbReference type="ARBA" id="ARBA00022989"/>
    </source>
</evidence>
<dbReference type="PANTHER" id="PTHR43394:SF1">
    <property type="entry name" value="ATP-BINDING CASSETTE SUB-FAMILY B MEMBER 10, MITOCHONDRIAL"/>
    <property type="match status" value="1"/>
</dbReference>
<feature type="transmembrane region" description="Helical" evidence="5">
    <location>
        <begin position="145"/>
        <end position="164"/>
    </location>
</feature>
<dbReference type="GO" id="GO:0015421">
    <property type="term" value="F:ABC-type oligopeptide transporter activity"/>
    <property type="evidence" value="ECO:0007669"/>
    <property type="project" value="TreeGrafter"/>
</dbReference>
<dbReference type="PROSITE" id="PS50929">
    <property type="entry name" value="ABC_TM1F"/>
    <property type="match status" value="2"/>
</dbReference>
<evidence type="ECO:0000256" key="1">
    <source>
        <dbReference type="ARBA" id="ARBA00004651"/>
    </source>
</evidence>
<evidence type="ECO:0000313" key="7">
    <source>
        <dbReference type="EMBL" id="SEA06887.1"/>
    </source>
</evidence>
<reference evidence="8" key="1">
    <citation type="submission" date="2016-10" db="EMBL/GenBank/DDBJ databases">
        <authorList>
            <person name="Varghese N."/>
            <person name="Submissions S."/>
        </authorList>
    </citation>
    <scope>NUCLEOTIDE SEQUENCE [LARGE SCALE GENOMIC DNA]</scope>
    <source>
        <strain evidence="8">KPR-1</strain>
    </source>
</reference>